<dbReference type="InterPro" id="IPR050400">
    <property type="entry name" value="Bact_Cytoskel_RodZ"/>
</dbReference>
<evidence type="ECO:0000313" key="2">
    <source>
        <dbReference type="EMBL" id="OGK28133.1"/>
    </source>
</evidence>
<proteinExistence type="predicted"/>
<keyword evidence="1" id="KW-0472">Membrane</keyword>
<sequence length="207" mass="24371">MTSVGQILKQHREKLGISFPEIEKNIKIREKLLRAIESEDWSVFNSKFYISGIIKKYSLYLGLDPKKPLAFFRRDYEKLETVRFKKKISSRYLTSETKKVVMFLLIFLFVIFFGYFVYQLTLFLSPPKISLIEPKTTVFRKEEKIKIVGQTEKDASVTIFGERVFQNKDGRFEYQFPLHEGNNELMIEVIGANGKKTTLKKIFKLLD</sequence>
<comment type="caution">
    <text evidence="2">The sequence shown here is derived from an EMBL/GenBank/DDBJ whole genome shotgun (WGS) entry which is preliminary data.</text>
</comment>
<evidence type="ECO:0008006" key="4">
    <source>
        <dbReference type="Google" id="ProtNLM"/>
    </source>
</evidence>
<dbReference type="Gene3D" id="2.60.40.10">
    <property type="entry name" value="Immunoglobulins"/>
    <property type="match status" value="1"/>
</dbReference>
<dbReference type="InterPro" id="IPR010982">
    <property type="entry name" value="Lambda_DNA-bd_dom_sf"/>
</dbReference>
<evidence type="ECO:0000256" key="1">
    <source>
        <dbReference type="SAM" id="Phobius"/>
    </source>
</evidence>
<evidence type="ECO:0000313" key="3">
    <source>
        <dbReference type="Proteomes" id="UP000178597"/>
    </source>
</evidence>
<gene>
    <name evidence="2" type="ORF">A3C28_05540</name>
</gene>
<dbReference type="PANTHER" id="PTHR34475:SF1">
    <property type="entry name" value="CYTOSKELETON PROTEIN RODZ"/>
    <property type="match status" value="1"/>
</dbReference>
<dbReference type="AlphaFoldDB" id="A0A1F7HAR3"/>
<keyword evidence="1" id="KW-0812">Transmembrane</keyword>
<dbReference type="EMBL" id="MFZP01000011">
    <property type="protein sequence ID" value="OGK28133.1"/>
    <property type="molecule type" value="Genomic_DNA"/>
</dbReference>
<keyword evidence="1" id="KW-1133">Transmembrane helix</keyword>
<dbReference type="InterPro" id="IPR013783">
    <property type="entry name" value="Ig-like_fold"/>
</dbReference>
<dbReference type="GO" id="GO:0003677">
    <property type="term" value="F:DNA binding"/>
    <property type="evidence" value="ECO:0007669"/>
    <property type="project" value="InterPro"/>
</dbReference>
<accession>A0A1F7HAR3</accession>
<organism evidence="2 3">
    <name type="scientific">Candidatus Roizmanbacteria bacterium RIFCSPHIGHO2_02_FULL_39_9</name>
    <dbReference type="NCBI Taxonomy" id="1802040"/>
    <lineage>
        <taxon>Bacteria</taxon>
        <taxon>Candidatus Roizmaniibacteriota</taxon>
    </lineage>
</organism>
<dbReference type="Proteomes" id="UP000178597">
    <property type="component" value="Unassembled WGS sequence"/>
</dbReference>
<feature type="transmembrane region" description="Helical" evidence="1">
    <location>
        <begin position="100"/>
        <end position="118"/>
    </location>
</feature>
<dbReference type="Pfam" id="PF13413">
    <property type="entry name" value="HTH_25"/>
    <property type="match status" value="1"/>
</dbReference>
<protein>
    <recommendedName>
        <fullName evidence="4">HTH cro/C1-type domain-containing protein</fullName>
    </recommendedName>
</protein>
<reference evidence="2 3" key="1">
    <citation type="journal article" date="2016" name="Nat. Commun.">
        <title>Thousands of microbial genomes shed light on interconnected biogeochemical processes in an aquifer system.</title>
        <authorList>
            <person name="Anantharaman K."/>
            <person name="Brown C.T."/>
            <person name="Hug L.A."/>
            <person name="Sharon I."/>
            <person name="Castelle C.J."/>
            <person name="Probst A.J."/>
            <person name="Thomas B.C."/>
            <person name="Singh A."/>
            <person name="Wilkins M.J."/>
            <person name="Karaoz U."/>
            <person name="Brodie E.L."/>
            <person name="Williams K.H."/>
            <person name="Hubbard S.S."/>
            <person name="Banfield J.F."/>
        </authorList>
    </citation>
    <scope>NUCLEOTIDE SEQUENCE [LARGE SCALE GENOMIC DNA]</scope>
</reference>
<dbReference type="STRING" id="1802040.A3C28_05540"/>
<dbReference type="Gene3D" id="1.10.260.40">
    <property type="entry name" value="lambda repressor-like DNA-binding domains"/>
    <property type="match status" value="1"/>
</dbReference>
<name>A0A1F7HAR3_9BACT</name>
<dbReference type="PANTHER" id="PTHR34475">
    <property type="match status" value="1"/>
</dbReference>